<evidence type="ECO:0000256" key="6">
    <source>
        <dbReference type="ARBA" id="ARBA00022553"/>
    </source>
</evidence>
<dbReference type="Pfam" id="PF00595">
    <property type="entry name" value="PDZ"/>
    <property type="match status" value="1"/>
</dbReference>
<evidence type="ECO:0000256" key="11">
    <source>
        <dbReference type="ARBA" id="ARBA00074913"/>
    </source>
</evidence>
<dbReference type="GO" id="GO:0009966">
    <property type="term" value="P:regulation of signal transduction"/>
    <property type="evidence" value="ECO:0007669"/>
    <property type="project" value="UniProtKB-ARBA"/>
</dbReference>
<dbReference type="SUPFAM" id="SSF50156">
    <property type="entry name" value="PDZ domain-like"/>
    <property type="match status" value="1"/>
</dbReference>
<evidence type="ECO:0000256" key="7">
    <source>
        <dbReference type="ARBA" id="ARBA00022687"/>
    </source>
</evidence>
<keyword evidence="7" id="KW-0879">Wnt signaling pathway</keyword>
<dbReference type="GO" id="GO:0014069">
    <property type="term" value="C:postsynaptic density"/>
    <property type="evidence" value="ECO:0007669"/>
    <property type="project" value="TreeGrafter"/>
</dbReference>
<dbReference type="Gene3D" id="2.30.42.10">
    <property type="match status" value="1"/>
</dbReference>
<name>A0A8J9YWN5_BRALA</name>
<dbReference type="GO" id="GO:0098609">
    <property type="term" value="P:cell-cell adhesion"/>
    <property type="evidence" value="ECO:0007669"/>
    <property type="project" value="TreeGrafter"/>
</dbReference>
<keyword evidence="10" id="KW-0539">Nucleus</keyword>
<dbReference type="PANTHER" id="PTHR23119:SF50">
    <property type="entry name" value="PDZ DOMAIN-CONTAINING PROTEIN"/>
    <property type="match status" value="1"/>
</dbReference>
<evidence type="ECO:0000256" key="4">
    <source>
        <dbReference type="ARBA" id="ARBA00022475"/>
    </source>
</evidence>
<dbReference type="InterPro" id="IPR001478">
    <property type="entry name" value="PDZ"/>
</dbReference>
<keyword evidence="6" id="KW-0597">Phosphoprotein</keyword>
<dbReference type="OrthoDB" id="10033291at2759"/>
<evidence type="ECO:0000256" key="3">
    <source>
        <dbReference type="ARBA" id="ARBA00004496"/>
    </source>
</evidence>
<evidence type="ECO:0000256" key="12">
    <source>
        <dbReference type="ARBA" id="ARBA00080868"/>
    </source>
</evidence>
<dbReference type="InterPro" id="IPR050614">
    <property type="entry name" value="Synaptic_Scaffolding_LAP-MAGUK"/>
</dbReference>
<dbReference type="PROSITE" id="PS50106">
    <property type="entry name" value="PDZ"/>
    <property type="match status" value="1"/>
</dbReference>
<dbReference type="GO" id="GO:0098887">
    <property type="term" value="P:neurotransmitter receptor transport, endosome to postsynaptic membrane"/>
    <property type="evidence" value="ECO:0007669"/>
    <property type="project" value="TreeGrafter"/>
</dbReference>
<organism evidence="14 15">
    <name type="scientific">Branchiostoma lanceolatum</name>
    <name type="common">Common lancelet</name>
    <name type="synonym">Amphioxus lanceolatum</name>
    <dbReference type="NCBI Taxonomy" id="7740"/>
    <lineage>
        <taxon>Eukaryota</taxon>
        <taxon>Metazoa</taxon>
        <taxon>Chordata</taxon>
        <taxon>Cephalochordata</taxon>
        <taxon>Leptocardii</taxon>
        <taxon>Amphioxiformes</taxon>
        <taxon>Branchiostomatidae</taxon>
        <taxon>Branchiostoma</taxon>
    </lineage>
</organism>
<dbReference type="GO" id="GO:0005912">
    <property type="term" value="C:adherens junction"/>
    <property type="evidence" value="ECO:0007669"/>
    <property type="project" value="TreeGrafter"/>
</dbReference>
<dbReference type="GO" id="GO:0045197">
    <property type="term" value="P:establishment or maintenance of epithelial cell apical/basal polarity"/>
    <property type="evidence" value="ECO:0007669"/>
    <property type="project" value="TreeGrafter"/>
</dbReference>
<evidence type="ECO:0000313" key="14">
    <source>
        <dbReference type="EMBL" id="CAH1243190.1"/>
    </source>
</evidence>
<dbReference type="GO" id="GO:0016055">
    <property type="term" value="P:Wnt signaling pathway"/>
    <property type="evidence" value="ECO:0007669"/>
    <property type="project" value="UniProtKB-KW"/>
</dbReference>
<evidence type="ECO:0000256" key="10">
    <source>
        <dbReference type="ARBA" id="ARBA00023242"/>
    </source>
</evidence>
<keyword evidence="9" id="KW-0472">Membrane</keyword>
<reference evidence="14" key="1">
    <citation type="submission" date="2022-01" db="EMBL/GenBank/DDBJ databases">
        <authorList>
            <person name="Braso-Vives M."/>
        </authorList>
    </citation>
    <scope>NUCLEOTIDE SEQUENCE</scope>
</reference>
<dbReference type="InterPro" id="IPR036034">
    <property type="entry name" value="PDZ_sf"/>
</dbReference>
<protein>
    <recommendedName>
        <fullName evidence="11">Tax1-binding protein 3</fullName>
    </recommendedName>
    <alternativeName>
        <fullName evidence="12">Tax interaction protein 1</fullName>
    </alternativeName>
</protein>
<comment type="subcellular location">
    <subcellularLocation>
        <location evidence="2">Cell membrane</location>
        <topology evidence="2">Peripheral membrane protein</topology>
        <orientation evidence="2">Cytoplasmic side</orientation>
    </subcellularLocation>
    <subcellularLocation>
        <location evidence="3">Cytoplasm</location>
    </subcellularLocation>
    <subcellularLocation>
        <location evidence="1">Nucleus</location>
    </subcellularLocation>
</comment>
<accession>A0A8J9YWN5</accession>
<dbReference type="SMART" id="SM00228">
    <property type="entry name" value="PDZ"/>
    <property type="match status" value="1"/>
</dbReference>
<evidence type="ECO:0000313" key="15">
    <source>
        <dbReference type="Proteomes" id="UP000838412"/>
    </source>
</evidence>
<dbReference type="GO" id="GO:0005634">
    <property type="term" value="C:nucleus"/>
    <property type="evidence" value="ECO:0007669"/>
    <property type="project" value="UniProtKB-SubCell"/>
</dbReference>
<gene>
    <name evidence="14" type="primary">TAX1BP3</name>
    <name evidence="14" type="ORF">BLAG_LOCUS6271</name>
</gene>
<dbReference type="Proteomes" id="UP000838412">
    <property type="component" value="Chromosome 13"/>
</dbReference>
<keyword evidence="8" id="KW-0007">Acetylation</keyword>
<dbReference type="FunFam" id="2.30.42.10:FF:000121">
    <property type="entry name" value="Tax1-binding protein 3"/>
    <property type="match status" value="1"/>
</dbReference>
<evidence type="ECO:0000259" key="13">
    <source>
        <dbReference type="PROSITE" id="PS50106"/>
    </source>
</evidence>
<dbReference type="GO" id="GO:0098968">
    <property type="term" value="P:neurotransmitter receptor transport postsynaptic membrane to endosome"/>
    <property type="evidence" value="ECO:0007669"/>
    <property type="project" value="TreeGrafter"/>
</dbReference>
<dbReference type="GO" id="GO:0043113">
    <property type="term" value="P:receptor clustering"/>
    <property type="evidence" value="ECO:0007669"/>
    <property type="project" value="TreeGrafter"/>
</dbReference>
<sequence length="120" mass="12656">MAAGSPIGGIPCLLIEILKEPVGGSAGLGFSIGGGIDQDASRNPWAPDDTGIFVTNVMPDGPAARAGLNPGDKILQANGYDLTMATHKDAIKYLTKKKEQVIRLKIFRPDILRTRGNPAM</sequence>
<dbReference type="EMBL" id="OV696698">
    <property type="protein sequence ID" value="CAH1243190.1"/>
    <property type="molecule type" value="Genomic_DNA"/>
</dbReference>
<feature type="domain" description="PDZ" evidence="13">
    <location>
        <begin position="14"/>
        <end position="101"/>
    </location>
</feature>
<dbReference type="GO" id="GO:0016323">
    <property type="term" value="C:basolateral plasma membrane"/>
    <property type="evidence" value="ECO:0007669"/>
    <property type="project" value="TreeGrafter"/>
</dbReference>
<keyword evidence="15" id="KW-1185">Reference proteome</keyword>
<dbReference type="AlphaFoldDB" id="A0A8J9YWN5"/>
<dbReference type="PANTHER" id="PTHR23119">
    <property type="entry name" value="DISCS LARGE"/>
    <property type="match status" value="1"/>
</dbReference>
<dbReference type="GO" id="GO:0019901">
    <property type="term" value="F:protein kinase binding"/>
    <property type="evidence" value="ECO:0007669"/>
    <property type="project" value="TreeGrafter"/>
</dbReference>
<dbReference type="GO" id="GO:0045211">
    <property type="term" value="C:postsynaptic membrane"/>
    <property type="evidence" value="ECO:0007669"/>
    <property type="project" value="TreeGrafter"/>
</dbReference>
<evidence type="ECO:0000256" key="5">
    <source>
        <dbReference type="ARBA" id="ARBA00022490"/>
    </source>
</evidence>
<evidence type="ECO:0000256" key="1">
    <source>
        <dbReference type="ARBA" id="ARBA00004123"/>
    </source>
</evidence>
<keyword evidence="5" id="KW-0963">Cytoplasm</keyword>
<evidence type="ECO:0000256" key="2">
    <source>
        <dbReference type="ARBA" id="ARBA00004413"/>
    </source>
</evidence>
<evidence type="ECO:0000256" key="9">
    <source>
        <dbReference type="ARBA" id="ARBA00023136"/>
    </source>
</evidence>
<proteinExistence type="predicted"/>
<dbReference type="GO" id="GO:0005737">
    <property type="term" value="C:cytoplasm"/>
    <property type="evidence" value="ECO:0007669"/>
    <property type="project" value="UniProtKB-SubCell"/>
</dbReference>
<evidence type="ECO:0000256" key="8">
    <source>
        <dbReference type="ARBA" id="ARBA00022990"/>
    </source>
</evidence>
<keyword evidence="4" id="KW-1003">Cell membrane</keyword>